<dbReference type="EMBL" id="JACAST010000036">
    <property type="protein sequence ID" value="NWK02472.1"/>
    <property type="molecule type" value="Genomic_DNA"/>
</dbReference>
<dbReference type="AlphaFoldDB" id="A0A7K4NPC7"/>
<evidence type="ECO:0000313" key="2">
    <source>
        <dbReference type="Proteomes" id="UP000529843"/>
    </source>
</evidence>
<protein>
    <submittedName>
        <fullName evidence="1">Uncharacterized protein</fullName>
    </submittedName>
</protein>
<evidence type="ECO:0000313" key="1">
    <source>
        <dbReference type="EMBL" id="NWK02472.1"/>
    </source>
</evidence>
<sequence length="75" mass="8688">MGKYDKMTNNLDNETLKAKSSRMKIQNTLGMIDDLLELTRSILKECDKDPDLNDLAIKYILNQKELLEKIKETLS</sequence>
<comment type="caution">
    <text evidence="1">The sequence shown here is derived from an EMBL/GenBank/DDBJ whole genome shotgun (WGS) entry which is preliminary data.</text>
</comment>
<dbReference type="Proteomes" id="UP000529843">
    <property type="component" value="Unassembled WGS sequence"/>
</dbReference>
<accession>A0A7K4NPC7</accession>
<reference evidence="1 2" key="1">
    <citation type="journal article" date="2019" name="Environ. Microbiol.">
        <title>Genomics insights into ecotype formation of ammonia-oxidizing archaea in the deep ocean.</title>
        <authorList>
            <person name="Wang Y."/>
            <person name="Huang J.M."/>
            <person name="Cui G.J."/>
            <person name="Nunoura T."/>
            <person name="Takaki Y."/>
            <person name="Li W.L."/>
            <person name="Li J."/>
            <person name="Gao Z.M."/>
            <person name="Takai K."/>
            <person name="Zhang A.Q."/>
            <person name="Stepanauskas R."/>
        </authorList>
    </citation>
    <scope>NUCLEOTIDE SEQUENCE [LARGE SCALE GENOMIC DNA]</scope>
    <source>
        <strain evidence="1 2">N8</strain>
    </source>
</reference>
<name>A0A7K4NPC7_9ARCH</name>
<proteinExistence type="predicted"/>
<gene>
    <name evidence="1" type="ORF">HX804_04100</name>
</gene>
<organism evidence="1 2">
    <name type="scientific">Marine Group I thaumarchaeote</name>
    <dbReference type="NCBI Taxonomy" id="2511932"/>
    <lineage>
        <taxon>Archaea</taxon>
        <taxon>Nitrososphaerota</taxon>
        <taxon>Marine Group I</taxon>
    </lineage>
</organism>